<dbReference type="PANTHER" id="PTHR35333:SF3">
    <property type="entry name" value="BETA-LACTAMASE-TYPE TRANSPEPTIDASE FOLD CONTAINING PROTEIN"/>
    <property type="match status" value="1"/>
</dbReference>
<dbReference type="RefSeq" id="WP_394384455.1">
    <property type="nucleotide sequence ID" value="NZ_JBIGIB010000003.1"/>
</dbReference>
<feature type="chain" id="PRO_5045065769" description="beta-lactamase" evidence="4">
    <location>
        <begin position="33"/>
        <end position="295"/>
    </location>
</feature>
<dbReference type="NCBIfam" id="NF033103">
    <property type="entry name" value="bla_class_A"/>
    <property type="match status" value="1"/>
</dbReference>
<sequence length="295" mass="31618">MNARRRLLSHLLPSLPALPALPGLAWARPAHAALPDLTTLELGSAGRLGFFAQDTATGRTLAHRADERFAMASTFKLLLAACVAQGVDAGRWRWDDTVPLHPRDRVPHAPTFDRLLPHGQASLAALVQGILVESDNPCANVLLRHCCNGPAGLTAWLRGQGDTVTRLDRWEIELNDNAPGDARDTSTPRAFAQTLQHLLLGPGLSRSARARLWADMQASQTGLKRLRAGVPEGWRVLDKTGTGMAGAVNDVALVFPPGGRAPWVVVALQSGSQAPSEVLSGQLADAMRHLVRAWG</sequence>
<comment type="catalytic activity">
    <reaction evidence="1">
        <text>a beta-lactam + H2O = a substituted beta-amino acid</text>
        <dbReference type="Rhea" id="RHEA:20401"/>
        <dbReference type="ChEBI" id="CHEBI:15377"/>
        <dbReference type="ChEBI" id="CHEBI:35627"/>
        <dbReference type="ChEBI" id="CHEBI:140347"/>
        <dbReference type="EC" id="3.5.2.6"/>
    </reaction>
</comment>
<comment type="similarity">
    <text evidence="2">Belongs to the class-A beta-lactamase family.</text>
</comment>
<feature type="domain" description="Beta-lactamase class A catalytic" evidence="5">
    <location>
        <begin position="49"/>
        <end position="267"/>
    </location>
</feature>
<comment type="caution">
    <text evidence="6">The sequence shown here is derived from an EMBL/GenBank/DDBJ whole genome shotgun (WGS) entry which is preliminary data.</text>
</comment>
<dbReference type="PRINTS" id="PR00118">
    <property type="entry name" value="BLACTAMASEA"/>
</dbReference>
<dbReference type="PANTHER" id="PTHR35333">
    <property type="entry name" value="BETA-LACTAMASE"/>
    <property type="match status" value="1"/>
</dbReference>
<feature type="signal peptide" evidence="4">
    <location>
        <begin position="1"/>
        <end position="32"/>
    </location>
</feature>
<evidence type="ECO:0000256" key="2">
    <source>
        <dbReference type="ARBA" id="ARBA00009009"/>
    </source>
</evidence>
<organism evidence="6 7">
    <name type="scientific">Pelomonas baiyunensis</name>
    <dbReference type="NCBI Taxonomy" id="3299026"/>
    <lineage>
        <taxon>Bacteria</taxon>
        <taxon>Pseudomonadati</taxon>
        <taxon>Pseudomonadota</taxon>
        <taxon>Betaproteobacteria</taxon>
        <taxon>Burkholderiales</taxon>
        <taxon>Sphaerotilaceae</taxon>
        <taxon>Roseateles</taxon>
    </lineage>
</organism>
<dbReference type="InterPro" id="IPR045155">
    <property type="entry name" value="Beta-lactam_cat"/>
</dbReference>
<gene>
    <name evidence="6" type="primary">bla</name>
    <name evidence="6" type="ORF">ACG01O_11015</name>
</gene>
<evidence type="ECO:0000313" key="6">
    <source>
        <dbReference type="EMBL" id="MFG6467138.1"/>
    </source>
</evidence>
<dbReference type="EMBL" id="JBIGIB010000003">
    <property type="protein sequence ID" value="MFG6467138.1"/>
    <property type="molecule type" value="Genomic_DNA"/>
</dbReference>
<dbReference type="GO" id="GO:0008800">
    <property type="term" value="F:beta-lactamase activity"/>
    <property type="evidence" value="ECO:0007669"/>
    <property type="project" value="UniProtKB-EC"/>
</dbReference>
<evidence type="ECO:0000313" key="7">
    <source>
        <dbReference type="Proteomes" id="UP001606303"/>
    </source>
</evidence>
<keyword evidence="7" id="KW-1185">Reference proteome</keyword>
<keyword evidence="6" id="KW-0378">Hydrolase</keyword>
<dbReference type="EC" id="3.5.2.6" evidence="3"/>
<protein>
    <recommendedName>
        <fullName evidence="3">beta-lactamase</fullName>
        <ecNumber evidence="3">3.5.2.6</ecNumber>
    </recommendedName>
</protein>
<dbReference type="Gene3D" id="3.40.710.10">
    <property type="entry name" value="DD-peptidase/beta-lactamase superfamily"/>
    <property type="match status" value="1"/>
</dbReference>
<dbReference type="SUPFAM" id="SSF56601">
    <property type="entry name" value="beta-lactamase/transpeptidase-like"/>
    <property type="match status" value="1"/>
</dbReference>
<proteinExistence type="inferred from homology"/>
<dbReference type="Pfam" id="PF13354">
    <property type="entry name" value="Beta-lactamase2"/>
    <property type="match status" value="1"/>
</dbReference>
<evidence type="ECO:0000256" key="1">
    <source>
        <dbReference type="ARBA" id="ARBA00001526"/>
    </source>
</evidence>
<accession>A0ABW7GYU6</accession>
<dbReference type="Proteomes" id="UP001606303">
    <property type="component" value="Unassembled WGS sequence"/>
</dbReference>
<evidence type="ECO:0000256" key="3">
    <source>
        <dbReference type="ARBA" id="ARBA00012865"/>
    </source>
</evidence>
<name>A0ABW7GYU6_9BURK</name>
<keyword evidence="4" id="KW-0732">Signal</keyword>
<evidence type="ECO:0000259" key="5">
    <source>
        <dbReference type="Pfam" id="PF13354"/>
    </source>
</evidence>
<evidence type="ECO:0000256" key="4">
    <source>
        <dbReference type="SAM" id="SignalP"/>
    </source>
</evidence>
<reference evidence="6 7" key="1">
    <citation type="submission" date="2024-08" db="EMBL/GenBank/DDBJ databases">
        <authorList>
            <person name="Lu H."/>
        </authorList>
    </citation>
    <scope>NUCLEOTIDE SEQUENCE [LARGE SCALE GENOMIC DNA]</scope>
    <source>
        <strain evidence="6 7">BYS87W</strain>
    </source>
</reference>
<dbReference type="InterPro" id="IPR012338">
    <property type="entry name" value="Beta-lactam/transpept-like"/>
</dbReference>
<dbReference type="InterPro" id="IPR000871">
    <property type="entry name" value="Beta-lactam_class-A"/>
</dbReference>